<dbReference type="SMART" id="SM00086">
    <property type="entry name" value="PAC"/>
    <property type="match status" value="1"/>
</dbReference>
<evidence type="ECO:0000259" key="4">
    <source>
        <dbReference type="PROSITE" id="PS50111"/>
    </source>
</evidence>
<dbReference type="GO" id="GO:0005886">
    <property type="term" value="C:plasma membrane"/>
    <property type="evidence" value="ECO:0007669"/>
    <property type="project" value="TreeGrafter"/>
</dbReference>
<dbReference type="InterPro" id="IPR004089">
    <property type="entry name" value="MCPsignal_dom"/>
</dbReference>
<proteinExistence type="inferred from homology"/>
<dbReference type="Gene3D" id="3.30.450.20">
    <property type="entry name" value="PAS domain"/>
    <property type="match status" value="1"/>
</dbReference>
<evidence type="ECO:0000313" key="7">
    <source>
        <dbReference type="Proteomes" id="UP000199766"/>
    </source>
</evidence>
<organism evidence="6 7">
    <name type="scientific">Giesbergeria anulus</name>
    <dbReference type="NCBI Taxonomy" id="180197"/>
    <lineage>
        <taxon>Bacteria</taxon>
        <taxon>Pseudomonadati</taxon>
        <taxon>Pseudomonadota</taxon>
        <taxon>Betaproteobacteria</taxon>
        <taxon>Burkholderiales</taxon>
        <taxon>Comamonadaceae</taxon>
        <taxon>Giesbergeria</taxon>
    </lineage>
</organism>
<evidence type="ECO:0000259" key="5">
    <source>
        <dbReference type="PROSITE" id="PS50112"/>
    </source>
</evidence>
<comment type="subcellular location">
    <subcellularLocation>
        <location evidence="1">Membrane</location>
    </subcellularLocation>
</comment>
<dbReference type="GO" id="GO:0007165">
    <property type="term" value="P:signal transduction"/>
    <property type="evidence" value="ECO:0007669"/>
    <property type="project" value="UniProtKB-KW"/>
</dbReference>
<evidence type="ECO:0000256" key="2">
    <source>
        <dbReference type="ARBA" id="ARBA00029447"/>
    </source>
</evidence>
<dbReference type="SMART" id="SM00283">
    <property type="entry name" value="MA"/>
    <property type="match status" value="1"/>
</dbReference>
<dbReference type="EMBL" id="FOGD01000002">
    <property type="protein sequence ID" value="SEQ70977.1"/>
    <property type="molecule type" value="Genomic_DNA"/>
</dbReference>
<dbReference type="InterPro" id="IPR004090">
    <property type="entry name" value="Chemotax_Me-accpt_rcpt"/>
</dbReference>
<dbReference type="OrthoDB" id="9806477at2"/>
<dbReference type="Proteomes" id="UP000199766">
    <property type="component" value="Unassembled WGS sequence"/>
</dbReference>
<accession>A0A1H9I8U7</accession>
<dbReference type="GO" id="GO:0006935">
    <property type="term" value="P:chemotaxis"/>
    <property type="evidence" value="ECO:0007669"/>
    <property type="project" value="InterPro"/>
</dbReference>
<dbReference type="SUPFAM" id="SSF58104">
    <property type="entry name" value="Methyl-accepting chemotaxis protein (MCP) signaling domain"/>
    <property type="match status" value="1"/>
</dbReference>
<dbReference type="InterPro" id="IPR001610">
    <property type="entry name" value="PAC"/>
</dbReference>
<evidence type="ECO:0000313" key="6">
    <source>
        <dbReference type="EMBL" id="SEQ70977.1"/>
    </source>
</evidence>
<reference evidence="6 7" key="1">
    <citation type="submission" date="2016-10" db="EMBL/GenBank/DDBJ databases">
        <authorList>
            <person name="de Groot N.N."/>
        </authorList>
    </citation>
    <scope>NUCLEOTIDE SEQUENCE [LARGE SCALE GENOMIC DNA]</scope>
    <source>
        <strain evidence="6 7">ATCC 35958</strain>
    </source>
</reference>
<dbReference type="PANTHER" id="PTHR43531">
    <property type="entry name" value="PROTEIN ICFG"/>
    <property type="match status" value="1"/>
</dbReference>
<dbReference type="PANTHER" id="PTHR43531:SF7">
    <property type="entry name" value="AEROTAXIS RECEPTOR"/>
    <property type="match status" value="1"/>
</dbReference>
<dbReference type="InterPro" id="IPR051310">
    <property type="entry name" value="MCP_chemotaxis"/>
</dbReference>
<dbReference type="Pfam" id="PF08447">
    <property type="entry name" value="PAS_3"/>
    <property type="match status" value="1"/>
</dbReference>
<dbReference type="PRINTS" id="PR00260">
    <property type="entry name" value="CHEMTRNSDUCR"/>
</dbReference>
<evidence type="ECO:0000256" key="3">
    <source>
        <dbReference type="PROSITE-ProRule" id="PRU00284"/>
    </source>
</evidence>
<dbReference type="PROSITE" id="PS50111">
    <property type="entry name" value="CHEMOTAXIS_TRANSDUC_2"/>
    <property type="match status" value="1"/>
</dbReference>
<evidence type="ECO:0000256" key="1">
    <source>
        <dbReference type="ARBA" id="ARBA00004370"/>
    </source>
</evidence>
<dbReference type="NCBIfam" id="TIGR00229">
    <property type="entry name" value="sensory_box"/>
    <property type="match status" value="1"/>
</dbReference>
<protein>
    <submittedName>
        <fullName evidence="6">Methyl-accepting chemotaxis sensory transducer with Pas/Pac sensor</fullName>
    </submittedName>
</protein>
<dbReference type="STRING" id="180197.SAMN02982919_01051"/>
<dbReference type="CDD" id="cd11386">
    <property type="entry name" value="MCP_signal"/>
    <property type="match status" value="1"/>
</dbReference>
<dbReference type="CDD" id="cd00130">
    <property type="entry name" value="PAS"/>
    <property type="match status" value="1"/>
</dbReference>
<keyword evidence="3" id="KW-0807">Transducer</keyword>
<comment type="similarity">
    <text evidence="2">Belongs to the methyl-accepting chemotaxis (MCP) protein family.</text>
</comment>
<dbReference type="Pfam" id="PF00015">
    <property type="entry name" value="MCPsignal"/>
    <property type="match status" value="1"/>
</dbReference>
<keyword evidence="7" id="KW-1185">Reference proteome</keyword>
<dbReference type="InterPro" id="IPR000014">
    <property type="entry name" value="PAS"/>
</dbReference>
<dbReference type="FunFam" id="1.10.287.950:FF:000001">
    <property type="entry name" value="Methyl-accepting chemotaxis sensory transducer"/>
    <property type="match status" value="1"/>
</dbReference>
<dbReference type="AlphaFoldDB" id="A0A1H9I8U7"/>
<name>A0A1H9I8U7_9BURK</name>
<feature type="domain" description="Methyl-accepting transducer" evidence="4">
    <location>
        <begin position="275"/>
        <end position="504"/>
    </location>
</feature>
<dbReference type="PROSITE" id="PS50112">
    <property type="entry name" value="PAS"/>
    <property type="match status" value="1"/>
</dbReference>
<dbReference type="InterPro" id="IPR035965">
    <property type="entry name" value="PAS-like_dom_sf"/>
</dbReference>
<feature type="domain" description="PAS" evidence="5">
    <location>
        <begin position="25"/>
        <end position="60"/>
    </location>
</feature>
<dbReference type="RefSeq" id="WP_091453929.1">
    <property type="nucleotide sequence ID" value="NZ_FOGD01000002.1"/>
</dbReference>
<sequence length="520" mass="55881">MRVNLPVTDQEYDFPAQNMLVSTTDTTGVITHCNQAFMDASGYSYEELVGQPHNLIRHPDMPPQAYKDLWATVGRGLPWSGIVKNRRKNGDFYWVRANVTPIMEKGKPTSYMSVRTKPSRAEIALATGLYAQLRADFAAQRESLRLRRGGVVYPGLRGVLQRLRQLGATPTLGLMLVGISAVATLPRWLDWQGPLAWGAELALVLGGSAAVLAWFHSRIVGGIRYASDFARDIAACNLNGPFDTSQFANSLQPMARSLQQIQVNLHAVVGDVRTEISGFMKAADHIAQGGHDLYRHTEAQARSLEQTATVMETLSAAVHQTAQTAEQVSGDSMKSAGVAREGGQAVQQVGQAMQAIEQSSRQVGDIIAVIEGIAFQTNLLALNAAVEAARAGEQGRGFAVVAGEVRALAQRSAQAAKEIRTLIGASARQVKDGTEEMAQAGRTIAEVVASVSRVSELVRQISNATTEQSVGIDRANTAMMQLETATQQNAALVEQTADAADALKSSSTALSRSLEVFRLS</sequence>
<dbReference type="GO" id="GO:0004888">
    <property type="term" value="F:transmembrane signaling receptor activity"/>
    <property type="evidence" value="ECO:0007669"/>
    <property type="project" value="InterPro"/>
</dbReference>
<dbReference type="Gene3D" id="1.10.287.950">
    <property type="entry name" value="Methyl-accepting chemotaxis protein"/>
    <property type="match status" value="1"/>
</dbReference>
<gene>
    <name evidence="6" type="ORF">SAMN02982919_01051</name>
</gene>
<dbReference type="InterPro" id="IPR013655">
    <property type="entry name" value="PAS_fold_3"/>
</dbReference>
<dbReference type="SUPFAM" id="SSF55785">
    <property type="entry name" value="PYP-like sensor domain (PAS domain)"/>
    <property type="match status" value="1"/>
</dbReference>